<gene>
    <name evidence="7" type="ORF">COS77_02075</name>
</gene>
<comment type="subcellular location">
    <subcellularLocation>
        <location evidence="1">Membrane</location>
        <topology evidence="1">Multi-pass membrane protein</topology>
    </subcellularLocation>
</comment>
<evidence type="ECO:0000256" key="5">
    <source>
        <dbReference type="ARBA" id="ARBA00023136"/>
    </source>
</evidence>
<reference evidence="8" key="1">
    <citation type="submission" date="2017-09" db="EMBL/GenBank/DDBJ databases">
        <title>Depth-based differentiation of microbial function through sediment-hosted aquifers and enrichment of novel symbionts in the deep terrestrial subsurface.</title>
        <authorList>
            <person name="Probst A.J."/>
            <person name="Ladd B."/>
            <person name="Jarett J.K."/>
            <person name="Geller-Mcgrath D.E."/>
            <person name="Sieber C.M.K."/>
            <person name="Emerson J.B."/>
            <person name="Anantharaman K."/>
            <person name="Thomas B.C."/>
            <person name="Malmstrom R."/>
            <person name="Stieglmeier M."/>
            <person name="Klingl A."/>
            <person name="Woyke T."/>
            <person name="Ryan C.M."/>
            <person name="Banfield J.F."/>
        </authorList>
    </citation>
    <scope>NUCLEOTIDE SEQUENCE [LARGE SCALE GENOMIC DNA]</scope>
</reference>
<comment type="similarity">
    <text evidence="2">Belongs to the oxidase-dependent Fe transporter (OFeT) (TC 9.A.10.1) family.</text>
</comment>
<dbReference type="PANTHER" id="PTHR31632:SF2">
    <property type="entry name" value="PLASMA MEMBRANE IRON PERMEASE"/>
    <property type="match status" value="1"/>
</dbReference>
<feature type="transmembrane region" description="Helical" evidence="6">
    <location>
        <begin position="119"/>
        <end position="141"/>
    </location>
</feature>
<evidence type="ECO:0000256" key="1">
    <source>
        <dbReference type="ARBA" id="ARBA00004141"/>
    </source>
</evidence>
<feature type="transmembrane region" description="Helical" evidence="6">
    <location>
        <begin position="246"/>
        <end position="265"/>
    </location>
</feature>
<dbReference type="PANTHER" id="PTHR31632">
    <property type="entry name" value="IRON TRANSPORTER FTH1"/>
    <property type="match status" value="1"/>
</dbReference>
<feature type="transmembrane region" description="Helical" evidence="6">
    <location>
        <begin position="182"/>
        <end position="202"/>
    </location>
</feature>
<comment type="caution">
    <text evidence="7">The sequence shown here is derived from an EMBL/GenBank/DDBJ whole genome shotgun (WGS) entry which is preliminary data.</text>
</comment>
<dbReference type="Pfam" id="PF03239">
    <property type="entry name" value="FTR1"/>
    <property type="match status" value="1"/>
</dbReference>
<feature type="transmembrane region" description="Helical" evidence="6">
    <location>
        <begin position="153"/>
        <end position="175"/>
    </location>
</feature>
<evidence type="ECO:0000256" key="2">
    <source>
        <dbReference type="ARBA" id="ARBA00008333"/>
    </source>
</evidence>
<evidence type="ECO:0000256" key="6">
    <source>
        <dbReference type="SAM" id="Phobius"/>
    </source>
</evidence>
<dbReference type="GO" id="GO:0033573">
    <property type="term" value="C:high-affinity iron permease complex"/>
    <property type="evidence" value="ECO:0007669"/>
    <property type="project" value="InterPro"/>
</dbReference>
<evidence type="ECO:0008006" key="9">
    <source>
        <dbReference type="Google" id="ProtNLM"/>
    </source>
</evidence>
<organism evidence="7 8">
    <name type="scientific">Candidatus Roizmanbacteria bacterium CG06_land_8_20_14_3_00_34_14</name>
    <dbReference type="NCBI Taxonomy" id="1974848"/>
    <lineage>
        <taxon>Bacteria</taxon>
        <taxon>Candidatus Roizmaniibacteriota</taxon>
    </lineage>
</organism>
<dbReference type="AlphaFoldDB" id="A0A2M7AUP1"/>
<keyword evidence="3 6" id="KW-0812">Transmembrane</keyword>
<evidence type="ECO:0000256" key="4">
    <source>
        <dbReference type="ARBA" id="ARBA00022989"/>
    </source>
</evidence>
<dbReference type="EMBL" id="PEVZ01000031">
    <property type="protein sequence ID" value="PIU74350.1"/>
    <property type="molecule type" value="Genomic_DNA"/>
</dbReference>
<evidence type="ECO:0000256" key="3">
    <source>
        <dbReference type="ARBA" id="ARBA00022692"/>
    </source>
</evidence>
<name>A0A2M7AUP1_9BACT</name>
<protein>
    <recommendedName>
        <fullName evidence="9">Iron permease</fullName>
    </recommendedName>
</protein>
<feature type="transmembrane region" description="Helical" evidence="6">
    <location>
        <begin position="37"/>
        <end position="58"/>
    </location>
</feature>
<keyword evidence="5 6" id="KW-0472">Membrane</keyword>
<dbReference type="InterPro" id="IPR004923">
    <property type="entry name" value="FTR1/Fip1/EfeU"/>
</dbReference>
<dbReference type="GO" id="GO:0015093">
    <property type="term" value="F:ferrous iron transmembrane transporter activity"/>
    <property type="evidence" value="ECO:0007669"/>
    <property type="project" value="TreeGrafter"/>
</dbReference>
<accession>A0A2M7AUP1</accession>
<keyword evidence="4 6" id="KW-1133">Transmembrane helix</keyword>
<evidence type="ECO:0000313" key="8">
    <source>
        <dbReference type="Proteomes" id="UP000229001"/>
    </source>
</evidence>
<proteinExistence type="inferred from homology"/>
<sequence>MIATALISFREFLEAFLIIGVFLGISRKLNLKKESEISLASIIGLLTSLLMATGTYFYGNQVRGILTEKNTELLESYLMIFSGIFITYVIFSLHEVINKSRTGTLIKLKQKLNKKVFDFSLFSMIVFLILREGFEIALFTASTSLFSVFIQNFIGLMLGFFVASILGLMTFFAYIKFSISKIFRFTEYMIIVLGAALIQNGITELLEHNFDINLSKILSIPLNFLPHKSTVIGHMLKSFLGISREFSFSKLAIMGVYFLIVYLLFLKKKRSQININPK</sequence>
<feature type="transmembrane region" description="Helical" evidence="6">
    <location>
        <begin position="78"/>
        <end position="98"/>
    </location>
</feature>
<dbReference type="Proteomes" id="UP000229001">
    <property type="component" value="Unassembled WGS sequence"/>
</dbReference>
<evidence type="ECO:0000313" key="7">
    <source>
        <dbReference type="EMBL" id="PIU74350.1"/>
    </source>
</evidence>